<dbReference type="AlphaFoldDB" id="A0A4Y9F6A3"/>
<dbReference type="SMART" id="SM00448">
    <property type="entry name" value="REC"/>
    <property type="match status" value="1"/>
</dbReference>
<dbReference type="InterPro" id="IPR011006">
    <property type="entry name" value="CheY-like_superfamily"/>
</dbReference>
<dbReference type="InterPro" id="IPR039420">
    <property type="entry name" value="WalR-like"/>
</dbReference>
<feature type="modified residue" description="4-aspartylphosphate" evidence="5">
    <location>
        <position position="55"/>
    </location>
</feature>
<evidence type="ECO:0000256" key="2">
    <source>
        <dbReference type="ARBA" id="ARBA00023015"/>
    </source>
</evidence>
<sequence length="239" mass="25190">MTLKVLLADDQDMVRSGFALILSMEDDIEVVGQARNGAEALDLAVATRPDVVLMDVQMPVMDGITATAALTEKLPGTSVLILTTFDREDYLFSSLQAGASGFLLKTSDADELVEAIRKVAGGLALLSPKMTLPLIARFVEQTKGQDAAAQAGSSGTVKSGGVRSAQELSPEDAFALDALTPREKETLELLAQGLTNAEIAEKLFLGAATVKTHVSNILAKTHSRDRVGAVIFAHRVGLA</sequence>
<organism evidence="9 10">
    <name type="scientific">Rothia nasimurium</name>
    <dbReference type="NCBI Taxonomy" id="85336"/>
    <lineage>
        <taxon>Bacteria</taxon>
        <taxon>Bacillati</taxon>
        <taxon>Actinomycetota</taxon>
        <taxon>Actinomycetes</taxon>
        <taxon>Micrococcales</taxon>
        <taxon>Micrococcaceae</taxon>
        <taxon>Rothia</taxon>
    </lineage>
</organism>
<dbReference type="PRINTS" id="PR00038">
    <property type="entry name" value="HTHLUXR"/>
</dbReference>
<dbReference type="Pfam" id="PF00072">
    <property type="entry name" value="Response_reg"/>
    <property type="match status" value="1"/>
</dbReference>
<keyword evidence="3" id="KW-0238">DNA-binding</keyword>
<dbReference type="STRING" id="85336.A7979_01455"/>
<dbReference type="RefSeq" id="WP_135011090.1">
    <property type="nucleotide sequence ID" value="NZ_JADGLK010000002.1"/>
</dbReference>
<dbReference type="InterPro" id="IPR058245">
    <property type="entry name" value="NreC/VraR/RcsB-like_REC"/>
</dbReference>
<dbReference type="PROSITE" id="PS50043">
    <property type="entry name" value="HTH_LUXR_2"/>
    <property type="match status" value="1"/>
</dbReference>
<dbReference type="GO" id="GO:0003677">
    <property type="term" value="F:DNA binding"/>
    <property type="evidence" value="ECO:0007669"/>
    <property type="project" value="UniProtKB-KW"/>
</dbReference>
<keyword evidence="2" id="KW-0805">Transcription regulation</keyword>
<evidence type="ECO:0000313" key="10">
    <source>
        <dbReference type="Proteomes" id="UP000297951"/>
    </source>
</evidence>
<dbReference type="PANTHER" id="PTHR43214:SF24">
    <property type="entry name" value="TRANSCRIPTIONAL REGULATORY PROTEIN NARL-RELATED"/>
    <property type="match status" value="1"/>
</dbReference>
<evidence type="ECO:0000313" key="9">
    <source>
        <dbReference type="EMBL" id="TFU24135.1"/>
    </source>
</evidence>
<dbReference type="CDD" id="cd17535">
    <property type="entry name" value="REC_NarL-like"/>
    <property type="match status" value="1"/>
</dbReference>
<feature type="domain" description="Response regulatory" evidence="8">
    <location>
        <begin position="4"/>
        <end position="120"/>
    </location>
</feature>
<dbReference type="PROSITE" id="PS00622">
    <property type="entry name" value="HTH_LUXR_1"/>
    <property type="match status" value="1"/>
</dbReference>
<dbReference type="OrthoDB" id="9808843at2"/>
<evidence type="ECO:0000259" key="8">
    <source>
        <dbReference type="PROSITE" id="PS50110"/>
    </source>
</evidence>
<protein>
    <submittedName>
        <fullName evidence="9">Response regulator transcription factor</fullName>
    </submittedName>
</protein>
<dbReference type="SUPFAM" id="SSF46894">
    <property type="entry name" value="C-terminal effector domain of the bipartite response regulators"/>
    <property type="match status" value="1"/>
</dbReference>
<dbReference type="SMART" id="SM00421">
    <property type="entry name" value="HTH_LUXR"/>
    <property type="match status" value="1"/>
</dbReference>
<reference evidence="9 10" key="1">
    <citation type="submission" date="2019-03" db="EMBL/GenBank/DDBJ databases">
        <title>Diversity of the mouse oral microbiome.</title>
        <authorList>
            <person name="Joseph S."/>
            <person name="Aduse-Opoku J."/>
            <person name="Curtis M."/>
            <person name="Wade W."/>
            <person name="Hashim A."/>
        </authorList>
    </citation>
    <scope>NUCLEOTIDE SEQUENCE [LARGE SCALE GENOMIC DNA]</scope>
    <source>
        <strain evidence="10">irhom_31</strain>
    </source>
</reference>
<feature type="region of interest" description="Disordered" evidence="6">
    <location>
        <begin position="147"/>
        <end position="166"/>
    </location>
</feature>
<dbReference type="EMBL" id="SPQC01000002">
    <property type="protein sequence ID" value="TFU24135.1"/>
    <property type="molecule type" value="Genomic_DNA"/>
</dbReference>
<dbReference type="CDD" id="cd06170">
    <property type="entry name" value="LuxR_C_like"/>
    <property type="match status" value="1"/>
</dbReference>
<dbReference type="SUPFAM" id="SSF52172">
    <property type="entry name" value="CheY-like"/>
    <property type="match status" value="1"/>
</dbReference>
<accession>A0A4Y9F6A3</accession>
<evidence type="ECO:0000256" key="1">
    <source>
        <dbReference type="ARBA" id="ARBA00022553"/>
    </source>
</evidence>
<dbReference type="InterPro" id="IPR000792">
    <property type="entry name" value="Tscrpt_reg_LuxR_C"/>
</dbReference>
<feature type="domain" description="HTH luxR-type" evidence="7">
    <location>
        <begin position="172"/>
        <end position="237"/>
    </location>
</feature>
<dbReference type="Proteomes" id="UP000297951">
    <property type="component" value="Unassembled WGS sequence"/>
</dbReference>
<evidence type="ECO:0000256" key="5">
    <source>
        <dbReference type="PROSITE-ProRule" id="PRU00169"/>
    </source>
</evidence>
<keyword evidence="4" id="KW-0804">Transcription</keyword>
<dbReference type="PROSITE" id="PS50110">
    <property type="entry name" value="RESPONSE_REGULATORY"/>
    <property type="match status" value="1"/>
</dbReference>
<dbReference type="Gene3D" id="3.40.50.2300">
    <property type="match status" value="1"/>
</dbReference>
<proteinExistence type="predicted"/>
<evidence type="ECO:0000256" key="3">
    <source>
        <dbReference type="ARBA" id="ARBA00023125"/>
    </source>
</evidence>
<keyword evidence="1 5" id="KW-0597">Phosphoprotein</keyword>
<dbReference type="InterPro" id="IPR016032">
    <property type="entry name" value="Sig_transdc_resp-reg_C-effctor"/>
</dbReference>
<comment type="caution">
    <text evidence="9">The sequence shown here is derived from an EMBL/GenBank/DDBJ whole genome shotgun (WGS) entry which is preliminary data.</text>
</comment>
<evidence type="ECO:0000259" key="7">
    <source>
        <dbReference type="PROSITE" id="PS50043"/>
    </source>
</evidence>
<dbReference type="PANTHER" id="PTHR43214">
    <property type="entry name" value="TWO-COMPONENT RESPONSE REGULATOR"/>
    <property type="match status" value="1"/>
</dbReference>
<dbReference type="InterPro" id="IPR001789">
    <property type="entry name" value="Sig_transdc_resp-reg_receiver"/>
</dbReference>
<name>A0A4Y9F6A3_9MICC</name>
<dbReference type="Pfam" id="PF00196">
    <property type="entry name" value="GerE"/>
    <property type="match status" value="1"/>
</dbReference>
<dbReference type="GO" id="GO:0006355">
    <property type="term" value="P:regulation of DNA-templated transcription"/>
    <property type="evidence" value="ECO:0007669"/>
    <property type="project" value="InterPro"/>
</dbReference>
<dbReference type="GO" id="GO:0000160">
    <property type="term" value="P:phosphorelay signal transduction system"/>
    <property type="evidence" value="ECO:0007669"/>
    <property type="project" value="InterPro"/>
</dbReference>
<evidence type="ECO:0000256" key="6">
    <source>
        <dbReference type="SAM" id="MobiDB-lite"/>
    </source>
</evidence>
<gene>
    <name evidence="9" type="ORF">E4U03_00735</name>
</gene>
<evidence type="ECO:0000256" key="4">
    <source>
        <dbReference type="ARBA" id="ARBA00023163"/>
    </source>
</evidence>